<evidence type="ECO:0000256" key="10">
    <source>
        <dbReference type="ARBA" id="ARBA00044881"/>
    </source>
</evidence>
<feature type="transmembrane region" description="Helical" evidence="25">
    <location>
        <begin position="47"/>
        <end position="70"/>
    </location>
</feature>
<dbReference type="Gene3D" id="1.20.1250.20">
    <property type="entry name" value="MFS general substrate transporter like domains"/>
    <property type="match status" value="2"/>
</dbReference>
<evidence type="ECO:0000256" key="17">
    <source>
        <dbReference type="ARBA" id="ARBA00044903"/>
    </source>
</evidence>
<keyword evidence="5 25" id="KW-1133">Transmembrane helix</keyword>
<keyword evidence="6 25" id="KW-0472">Membrane</keyword>
<dbReference type="GO" id="GO:0005765">
    <property type="term" value="C:lysosomal membrane"/>
    <property type="evidence" value="ECO:0007669"/>
    <property type="project" value="UniProtKB-SubCell"/>
</dbReference>
<gene>
    <name evidence="27" type="ORF">GCM10010995_20340</name>
</gene>
<keyword evidence="4 25" id="KW-0812">Transmembrane</keyword>
<comment type="catalytic activity">
    <reaction evidence="15">
        <text>L-arginyl-L-alpha-amino acid(out) = L-arginyl-L-alpha-amino acid(in)</text>
        <dbReference type="Rhea" id="RHEA:79371"/>
        <dbReference type="ChEBI" id="CHEBI:84315"/>
    </reaction>
</comment>
<evidence type="ECO:0000256" key="13">
    <source>
        <dbReference type="ARBA" id="ARBA00044893"/>
    </source>
</evidence>
<comment type="catalytic activity">
    <reaction evidence="18">
        <text>L-histidyl-L-alpha-amino acid(out) = L-histidyl-L-alpha-amino acid(in)</text>
        <dbReference type="Rhea" id="RHEA:79379"/>
        <dbReference type="ChEBI" id="CHEBI:229964"/>
    </reaction>
</comment>
<sequence>MHKNTNYSLRAWLSMFAAALFFFYWFIQLSLNNTLIDYYIARYQIGSYGLFTSMYLIGNVLMFIPAGVILDRYNSKRVIVSALIVMLISVAIMTFVSNQFIAYACMLLVGFGGAFTLLSCVRVATSWFEHGRVGFPISMAITIAFLGSYLGNAGGHALLVYSGSGQVVQITNIVMGLVIIVLALLLIQKKPQRNEQNEQNNEAQQSIWRAFKNLRYVVNKKQNWLAALYISLMNFPVMILEFSFGQAFLRHSFSISAQDAAMIAGIISIGYMIGGPLWNKLSDYYRSRKPFMLLGASLSLVVTLLLLNANLSYHALIVIFFFIGALTAAQNIGYPVIAESNPTEIAASATSLGSLIIMGGGALAQIGFGMLEQSLSFRGAYIVIPICISISLLLVFLIKEPKRTEIKAE</sequence>
<evidence type="ECO:0000256" key="8">
    <source>
        <dbReference type="ARBA" id="ARBA00044876"/>
    </source>
</evidence>
<dbReference type="InterPro" id="IPR020846">
    <property type="entry name" value="MFS_dom"/>
</dbReference>
<feature type="transmembrane region" description="Helical" evidence="25">
    <location>
        <begin position="133"/>
        <end position="150"/>
    </location>
</feature>
<evidence type="ECO:0000256" key="15">
    <source>
        <dbReference type="ARBA" id="ARBA00044899"/>
    </source>
</evidence>
<dbReference type="InterPro" id="IPR052187">
    <property type="entry name" value="MFSD1"/>
</dbReference>
<protein>
    <recommendedName>
        <fullName evidence="21">Lysosomal dipeptide transporter MFSD1</fullName>
    </recommendedName>
    <alternativeName>
        <fullName evidence="22">Major facilitator superfamily domain-containing protein 1</fullName>
    </alternativeName>
</protein>
<evidence type="ECO:0000256" key="22">
    <source>
        <dbReference type="ARBA" id="ARBA00045018"/>
    </source>
</evidence>
<feature type="transmembrane region" description="Helical" evidence="25">
    <location>
        <begin position="224"/>
        <end position="248"/>
    </location>
</feature>
<evidence type="ECO:0000256" key="24">
    <source>
        <dbReference type="ARBA" id="ARBA00046376"/>
    </source>
</evidence>
<evidence type="ECO:0000313" key="28">
    <source>
        <dbReference type="Proteomes" id="UP000636949"/>
    </source>
</evidence>
<feature type="transmembrane region" description="Helical" evidence="25">
    <location>
        <begin position="101"/>
        <end position="121"/>
    </location>
</feature>
<comment type="catalytic activity">
    <reaction evidence="8">
        <text>L-lysyl-L-alanine(out) = L-lysyl-L-alanine(in)</text>
        <dbReference type="Rhea" id="RHEA:79399"/>
        <dbReference type="ChEBI" id="CHEBI:229954"/>
    </reaction>
</comment>
<evidence type="ECO:0000313" key="27">
    <source>
        <dbReference type="EMBL" id="GGG02840.1"/>
    </source>
</evidence>
<feature type="transmembrane region" description="Helical" evidence="25">
    <location>
        <begin position="290"/>
        <end position="307"/>
    </location>
</feature>
<comment type="catalytic activity">
    <reaction evidence="20">
        <text>L-lysyl-glycine(out) = L-lysyl-glycine(in)</text>
        <dbReference type="Rhea" id="RHEA:79407"/>
        <dbReference type="ChEBI" id="CHEBI:191202"/>
    </reaction>
</comment>
<comment type="catalytic activity">
    <reaction evidence="17">
        <text>L-arginyl-glycine(out) = L-arginyl-glycine(in)</text>
        <dbReference type="Rhea" id="RHEA:79391"/>
        <dbReference type="ChEBI" id="CHEBI:229955"/>
    </reaction>
</comment>
<comment type="catalytic activity">
    <reaction evidence="12">
        <text>L-lysyl-L-alpha-amino acid(out) = L-lysyl-L-alpha-amino acid(in)</text>
        <dbReference type="Rhea" id="RHEA:79387"/>
        <dbReference type="ChEBI" id="CHEBI:229965"/>
    </reaction>
</comment>
<dbReference type="CDD" id="cd06174">
    <property type="entry name" value="MFS"/>
    <property type="match status" value="1"/>
</dbReference>
<comment type="catalytic activity">
    <reaction evidence="11">
        <text>L-alpha-aminoacyl-L-histidine(out) = L-alpha-aminoacyl-L-histidine(in)</text>
        <dbReference type="Rhea" id="RHEA:79375"/>
        <dbReference type="ChEBI" id="CHEBI:229967"/>
    </reaction>
</comment>
<comment type="caution">
    <text evidence="27">The sequence shown here is derived from an EMBL/GenBank/DDBJ whole genome shotgun (WGS) entry which is preliminary data.</text>
</comment>
<keyword evidence="28" id="KW-1185">Reference proteome</keyword>
<comment type="similarity">
    <text evidence="2">Belongs to the major facilitator superfamily.</text>
</comment>
<comment type="subcellular location">
    <subcellularLocation>
        <location evidence="1">Lysosome membrane</location>
        <topology evidence="1">Multi-pass membrane protein</topology>
    </subcellularLocation>
</comment>
<dbReference type="EMBL" id="BMJS01000026">
    <property type="protein sequence ID" value="GGG02840.1"/>
    <property type="molecule type" value="Genomic_DNA"/>
</dbReference>
<dbReference type="GO" id="GO:0022857">
    <property type="term" value="F:transmembrane transporter activity"/>
    <property type="evidence" value="ECO:0007669"/>
    <property type="project" value="InterPro"/>
</dbReference>
<evidence type="ECO:0000256" key="2">
    <source>
        <dbReference type="ARBA" id="ARBA00008335"/>
    </source>
</evidence>
<evidence type="ECO:0000256" key="9">
    <source>
        <dbReference type="ARBA" id="ARBA00044878"/>
    </source>
</evidence>
<evidence type="ECO:0000256" key="11">
    <source>
        <dbReference type="ARBA" id="ARBA00044884"/>
    </source>
</evidence>
<evidence type="ECO:0000256" key="5">
    <source>
        <dbReference type="ARBA" id="ARBA00022989"/>
    </source>
</evidence>
<dbReference type="InterPro" id="IPR036259">
    <property type="entry name" value="MFS_trans_sf"/>
</dbReference>
<dbReference type="PANTHER" id="PTHR23512:SF3">
    <property type="entry name" value="MAJOR FACILITATOR SUPERFAMILY DOMAIN-CONTAINING PROTEIN 1"/>
    <property type="match status" value="1"/>
</dbReference>
<evidence type="ECO:0000256" key="4">
    <source>
        <dbReference type="ARBA" id="ARBA00022692"/>
    </source>
</evidence>
<dbReference type="Pfam" id="PF07690">
    <property type="entry name" value="MFS_1"/>
    <property type="match status" value="2"/>
</dbReference>
<comment type="catalytic activity">
    <reaction evidence="9">
        <text>L-histidyl-glycine(out) = L-histidyl-glycine(in)</text>
        <dbReference type="Rhea" id="RHEA:79395"/>
        <dbReference type="ChEBI" id="CHEBI:229957"/>
    </reaction>
</comment>
<evidence type="ECO:0000256" key="12">
    <source>
        <dbReference type="ARBA" id="ARBA00044891"/>
    </source>
</evidence>
<reference evidence="27" key="2">
    <citation type="submission" date="2020-09" db="EMBL/GenBank/DDBJ databases">
        <authorList>
            <person name="Sun Q."/>
            <person name="Zhou Y."/>
        </authorList>
    </citation>
    <scope>NUCLEOTIDE SEQUENCE</scope>
    <source>
        <strain evidence="27">CGMCC 1.15758</strain>
    </source>
</reference>
<organism evidence="27 28">
    <name type="scientific">Cysteiniphilum litorale</name>
    <dbReference type="NCBI Taxonomy" id="2056700"/>
    <lineage>
        <taxon>Bacteria</taxon>
        <taxon>Pseudomonadati</taxon>
        <taxon>Pseudomonadota</taxon>
        <taxon>Gammaproteobacteria</taxon>
        <taxon>Thiotrichales</taxon>
        <taxon>Fastidiosibacteraceae</taxon>
        <taxon>Cysteiniphilum</taxon>
    </lineage>
</organism>
<comment type="catalytic activity">
    <reaction evidence="14">
        <text>L-aspartyl-L-lysine(out) = L-aspartyl-L-lysine(in)</text>
        <dbReference type="Rhea" id="RHEA:79411"/>
        <dbReference type="ChEBI" id="CHEBI:229953"/>
    </reaction>
</comment>
<evidence type="ECO:0000256" key="18">
    <source>
        <dbReference type="ARBA" id="ARBA00044912"/>
    </source>
</evidence>
<reference evidence="27" key="1">
    <citation type="journal article" date="2014" name="Int. J. Syst. Evol. Microbiol.">
        <title>Complete genome sequence of Corynebacterium casei LMG S-19264T (=DSM 44701T), isolated from a smear-ripened cheese.</title>
        <authorList>
            <consortium name="US DOE Joint Genome Institute (JGI-PGF)"/>
            <person name="Walter F."/>
            <person name="Albersmeier A."/>
            <person name="Kalinowski J."/>
            <person name="Ruckert C."/>
        </authorList>
    </citation>
    <scope>NUCLEOTIDE SEQUENCE</scope>
    <source>
        <strain evidence="27">CGMCC 1.15758</strain>
    </source>
</reference>
<evidence type="ECO:0000256" key="1">
    <source>
        <dbReference type="ARBA" id="ARBA00004155"/>
    </source>
</evidence>
<evidence type="ECO:0000256" key="19">
    <source>
        <dbReference type="ARBA" id="ARBA00044919"/>
    </source>
</evidence>
<dbReference type="SUPFAM" id="SSF103473">
    <property type="entry name" value="MFS general substrate transporter"/>
    <property type="match status" value="1"/>
</dbReference>
<feature type="transmembrane region" description="Helical" evidence="25">
    <location>
        <begin position="380"/>
        <end position="398"/>
    </location>
</feature>
<comment type="subunit">
    <text evidence="24">Homodimer. Interacts with lysosomal protein GLMP (via lumenal domain); the interaction starts while both proteins are still in the endoplasmic reticulum and is required for stabilization of MFSD1 in lysosomes but has no direct effect on its targeting to lysosomes or transporter activity.</text>
</comment>
<evidence type="ECO:0000256" key="3">
    <source>
        <dbReference type="ARBA" id="ARBA00022448"/>
    </source>
</evidence>
<accession>A0A8J3E9N8</accession>
<dbReference type="PANTHER" id="PTHR23512">
    <property type="entry name" value="MAJOR FACILITATOR SUPERFAMILY DOMAIN-CONTAINING PROTEIN 1"/>
    <property type="match status" value="1"/>
</dbReference>
<evidence type="ECO:0000256" key="6">
    <source>
        <dbReference type="ARBA" id="ARBA00023136"/>
    </source>
</evidence>
<feature type="domain" description="Major facilitator superfamily (MFS) profile" evidence="26">
    <location>
        <begin position="7"/>
        <end position="403"/>
    </location>
</feature>
<dbReference type="RefSeq" id="WP_117003401.1">
    <property type="nucleotide sequence ID" value="NZ_BMJS01000026.1"/>
</dbReference>
<comment type="catalytic activity">
    <reaction evidence="10">
        <text>L-alpha-aminoacyl-L-arginine(out) = L-alpha-aminoacyl-L-arginine(in)</text>
        <dbReference type="Rhea" id="RHEA:79367"/>
        <dbReference type="ChEBI" id="CHEBI:229968"/>
    </reaction>
</comment>
<evidence type="ECO:0000256" key="23">
    <source>
        <dbReference type="ARBA" id="ARBA00045709"/>
    </source>
</evidence>
<evidence type="ECO:0000256" key="14">
    <source>
        <dbReference type="ARBA" id="ARBA00044898"/>
    </source>
</evidence>
<comment type="function">
    <text evidence="23">Lysosomal dipeptide uniporter that selectively exports lysine, arginine or histidine-containing dipeptides with a net positive charge from the lysosome lumen into the cytosol. Could play a role in a specific type of protein O-glycosylation indirectly regulating macrophages migration and tissue invasion. Also essential for liver homeostasis.</text>
</comment>
<evidence type="ECO:0000256" key="20">
    <source>
        <dbReference type="ARBA" id="ARBA00044924"/>
    </source>
</evidence>
<feature type="transmembrane region" description="Helical" evidence="25">
    <location>
        <begin position="170"/>
        <end position="187"/>
    </location>
</feature>
<dbReference type="PROSITE" id="PS50850">
    <property type="entry name" value="MFS"/>
    <property type="match status" value="1"/>
</dbReference>
<comment type="catalytic activity">
    <reaction evidence="13">
        <text>L-alpha-aminoacyl-L-lysine(out) = L-alpha-aminoacyl-L-lysine(in)</text>
        <dbReference type="Rhea" id="RHEA:79383"/>
        <dbReference type="ChEBI" id="CHEBI:229966"/>
    </reaction>
</comment>
<feature type="transmembrane region" description="Helical" evidence="25">
    <location>
        <begin position="345"/>
        <end position="368"/>
    </location>
</feature>
<feature type="transmembrane region" description="Helical" evidence="25">
    <location>
        <begin position="7"/>
        <end position="27"/>
    </location>
</feature>
<evidence type="ECO:0000256" key="16">
    <source>
        <dbReference type="ARBA" id="ARBA00044900"/>
    </source>
</evidence>
<evidence type="ECO:0000256" key="21">
    <source>
        <dbReference type="ARBA" id="ARBA00044985"/>
    </source>
</evidence>
<comment type="catalytic activity">
    <reaction evidence="16">
        <text>L-lysyl-L-lysine(out) = L-lysyl-L-lysine(in)</text>
        <dbReference type="Rhea" id="RHEA:79403"/>
        <dbReference type="ChEBI" id="CHEBI:229956"/>
    </reaction>
</comment>
<feature type="transmembrane region" description="Helical" evidence="25">
    <location>
        <begin position="260"/>
        <end position="278"/>
    </location>
</feature>
<evidence type="ECO:0000256" key="25">
    <source>
        <dbReference type="SAM" id="Phobius"/>
    </source>
</evidence>
<dbReference type="InterPro" id="IPR011701">
    <property type="entry name" value="MFS"/>
</dbReference>
<evidence type="ECO:0000256" key="7">
    <source>
        <dbReference type="ARBA" id="ARBA00023228"/>
    </source>
</evidence>
<proteinExistence type="inferred from homology"/>
<keyword evidence="7" id="KW-0458">Lysosome</keyword>
<comment type="catalytic activity">
    <reaction evidence="19">
        <text>L-alanyl-L-lysine(out) = L-alanyl-L-lysine(in)</text>
        <dbReference type="Rhea" id="RHEA:79415"/>
        <dbReference type="ChEBI" id="CHEBI:192470"/>
    </reaction>
</comment>
<keyword evidence="3" id="KW-0813">Transport</keyword>
<name>A0A8J3E9N8_9GAMM</name>
<dbReference type="Proteomes" id="UP000636949">
    <property type="component" value="Unassembled WGS sequence"/>
</dbReference>
<dbReference type="AlphaFoldDB" id="A0A8J3E9N8"/>
<feature type="transmembrane region" description="Helical" evidence="25">
    <location>
        <begin position="313"/>
        <end position="333"/>
    </location>
</feature>
<dbReference type="OrthoDB" id="5620971at2"/>
<feature type="transmembrane region" description="Helical" evidence="25">
    <location>
        <begin position="77"/>
        <end position="95"/>
    </location>
</feature>
<evidence type="ECO:0000259" key="26">
    <source>
        <dbReference type="PROSITE" id="PS50850"/>
    </source>
</evidence>